<feature type="chain" id="PRO_5035247794" evidence="1">
    <location>
        <begin position="25"/>
        <end position="180"/>
    </location>
</feature>
<gene>
    <name evidence="2" type="ORF">GCM10011611_10760</name>
</gene>
<dbReference type="EMBL" id="BMJQ01000002">
    <property type="protein sequence ID" value="GGF07145.1"/>
    <property type="molecule type" value="Genomic_DNA"/>
</dbReference>
<keyword evidence="3" id="KW-1185">Reference proteome</keyword>
<organism evidence="2 3">
    <name type="scientific">Aliidongia dinghuensis</name>
    <dbReference type="NCBI Taxonomy" id="1867774"/>
    <lineage>
        <taxon>Bacteria</taxon>
        <taxon>Pseudomonadati</taxon>
        <taxon>Pseudomonadota</taxon>
        <taxon>Alphaproteobacteria</taxon>
        <taxon>Rhodospirillales</taxon>
        <taxon>Dongiaceae</taxon>
        <taxon>Aliidongia</taxon>
    </lineage>
</organism>
<reference evidence="2" key="2">
    <citation type="submission" date="2020-09" db="EMBL/GenBank/DDBJ databases">
        <authorList>
            <person name="Sun Q."/>
            <person name="Zhou Y."/>
        </authorList>
    </citation>
    <scope>NUCLEOTIDE SEQUENCE</scope>
    <source>
        <strain evidence="2">CGMCC 1.15725</strain>
    </source>
</reference>
<proteinExistence type="predicted"/>
<accession>A0A8J3E261</accession>
<keyword evidence="1" id="KW-0732">Signal</keyword>
<dbReference type="Proteomes" id="UP000646365">
    <property type="component" value="Unassembled WGS sequence"/>
</dbReference>
<protein>
    <submittedName>
        <fullName evidence="2">Uncharacterized protein</fullName>
    </submittedName>
</protein>
<name>A0A8J3E261_9PROT</name>
<sequence length="180" mass="19604">MLKRCWLALLLLLAVLTAPGRAEAQYYFTLSDLDTLFVKNHLYFALDNEGLGNPSANHLHFVRIDTTTGNFTGYIVMPQVLPSFQSMNVPVTGTITINSDVGDHGYSFGTGNNYGITFSWTYTTDCFEQGASYTGAITFVGYRDGKMLANIAGTFNSDWVQCVSGGVNLGPEPFSGVLVQ</sequence>
<feature type="signal peptide" evidence="1">
    <location>
        <begin position="1"/>
        <end position="24"/>
    </location>
</feature>
<comment type="caution">
    <text evidence="2">The sequence shown here is derived from an EMBL/GenBank/DDBJ whole genome shotgun (WGS) entry which is preliminary data.</text>
</comment>
<evidence type="ECO:0000313" key="3">
    <source>
        <dbReference type="Proteomes" id="UP000646365"/>
    </source>
</evidence>
<evidence type="ECO:0000256" key="1">
    <source>
        <dbReference type="SAM" id="SignalP"/>
    </source>
</evidence>
<evidence type="ECO:0000313" key="2">
    <source>
        <dbReference type="EMBL" id="GGF07145.1"/>
    </source>
</evidence>
<reference evidence="2" key="1">
    <citation type="journal article" date="2014" name="Int. J. Syst. Evol. Microbiol.">
        <title>Complete genome sequence of Corynebacterium casei LMG S-19264T (=DSM 44701T), isolated from a smear-ripened cheese.</title>
        <authorList>
            <consortium name="US DOE Joint Genome Institute (JGI-PGF)"/>
            <person name="Walter F."/>
            <person name="Albersmeier A."/>
            <person name="Kalinowski J."/>
            <person name="Ruckert C."/>
        </authorList>
    </citation>
    <scope>NUCLEOTIDE SEQUENCE</scope>
    <source>
        <strain evidence="2">CGMCC 1.15725</strain>
    </source>
</reference>
<dbReference type="RefSeq" id="WP_189043258.1">
    <property type="nucleotide sequence ID" value="NZ_BMJQ01000002.1"/>
</dbReference>
<dbReference type="AlphaFoldDB" id="A0A8J3E261"/>